<accession>A0ACB9H3S3</accession>
<protein>
    <submittedName>
        <fullName evidence="1">Uncharacterized protein</fullName>
    </submittedName>
</protein>
<reference evidence="1 2" key="2">
    <citation type="journal article" date="2022" name="Mol. Ecol. Resour.">
        <title>The genomes of chicory, endive, great burdock and yacon provide insights into Asteraceae paleo-polyploidization history and plant inulin production.</title>
        <authorList>
            <person name="Fan W."/>
            <person name="Wang S."/>
            <person name="Wang H."/>
            <person name="Wang A."/>
            <person name="Jiang F."/>
            <person name="Liu H."/>
            <person name="Zhao H."/>
            <person name="Xu D."/>
            <person name="Zhang Y."/>
        </authorList>
    </citation>
    <scope>NUCLEOTIDE SEQUENCE [LARGE SCALE GENOMIC DNA]</scope>
    <source>
        <strain evidence="2">cv. Punajuju</strain>
        <tissue evidence="1">Leaves</tissue>
    </source>
</reference>
<sequence>MSTSASLRLSLTQIILAVRAVSTANSGPSIANTHGHIVNKASVTTEIVAAVVELPPQRAVANPRYNHLANVDRMGAKLALKLGVNGDNYILIDAT</sequence>
<proteinExistence type="predicted"/>
<dbReference type="EMBL" id="CM042009">
    <property type="protein sequence ID" value="KAI3789627.1"/>
    <property type="molecule type" value="Genomic_DNA"/>
</dbReference>
<name>A0ACB9H3S3_CICIN</name>
<keyword evidence="2" id="KW-1185">Reference proteome</keyword>
<reference evidence="2" key="1">
    <citation type="journal article" date="2022" name="Mol. Ecol. Resour.">
        <title>The genomes of chicory, endive, great burdock and yacon provide insights into Asteraceae palaeo-polyploidization history and plant inulin production.</title>
        <authorList>
            <person name="Fan W."/>
            <person name="Wang S."/>
            <person name="Wang H."/>
            <person name="Wang A."/>
            <person name="Jiang F."/>
            <person name="Liu H."/>
            <person name="Zhao H."/>
            <person name="Xu D."/>
            <person name="Zhang Y."/>
        </authorList>
    </citation>
    <scope>NUCLEOTIDE SEQUENCE [LARGE SCALE GENOMIC DNA]</scope>
    <source>
        <strain evidence="2">cv. Punajuju</strain>
    </source>
</reference>
<organism evidence="1 2">
    <name type="scientific">Cichorium intybus</name>
    <name type="common">Chicory</name>
    <dbReference type="NCBI Taxonomy" id="13427"/>
    <lineage>
        <taxon>Eukaryota</taxon>
        <taxon>Viridiplantae</taxon>
        <taxon>Streptophyta</taxon>
        <taxon>Embryophyta</taxon>
        <taxon>Tracheophyta</taxon>
        <taxon>Spermatophyta</taxon>
        <taxon>Magnoliopsida</taxon>
        <taxon>eudicotyledons</taxon>
        <taxon>Gunneridae</taxon>
        <taxon>Pentapetalae</taxon>
        <taxon>asterids</taxon>
        <taxon>campanulids</taxon>
        <taxon>Asterales</taxon>
        <taxon>Asteraceae</taxon>
        <taxon>Cichorioideae</taxon>
        <taxon>Cichorieae</taxon>
        <taxon>Cichoriinae</taxon>
        <taxon>Cichorium</taxon>
    </lineage>
</organism>
<comment type="caution">
    <text evidence="1">The sequence shown here is derived from an EMBL/GenBank/DDBJ whole genome shotgun (WGS) entry which is preliminary data.</text>
</comment>
<dbReference type="Proteomes" id="UP001055811">
    <property type="component" value="Linkage Group LG01"/>
</dbReference>
<evidence type="ECO:0000313" key="1">
    <source>
        <dbReference type="EMBL" id="KAI3789627.1"/>
    </source>
</evidence>
<gene>
    <name evidence="1" type="ORF">L2E82_02427</name>
</gene>
<evidence type="ECO:0000313" key="2">
    <source>
        <dbReference type="Proteomes" id="UP001055811"/>
    </source>
</evidence>